<comment type="caution">
    <text evidence="1">The sequence shown here is derived from an EMBL/GenBank/DDBJ whole genome shotgun (WGS) entry which is preliminary data.</text>
</comment>
<protein>
    <submittedName>
        <fullName evidence="1">Uncharacterized protein</fullName>
    </submittedName>
</protein>
<name>A0A1F5P7Y5_9BACT</name>
<dbReference type="Proteomes" id="UP000176786">
    <property type="component" value="Unassembled WGS sequence"/>
</dbReference>
<dbReference type="AlphaFoldDB" id="A0A1F5P7Y5"/>
<reference evidence="1 2" key="1">
    <citation type="journal article" date="2016" name="Nat. Commun.">
        <title>Thousands of microbial genomes shed light on interconnected biogeochemical processes in an aquifer system.</title>
        <authorList>
            <person name="Anantharaman K."/>
            <person name="Brown C.T."/>
            <person name="Hug L.A."/>
            <person name="Sharon I."/>
            <person name="Castelle C.J."/>
            <person name="Probst A.J."/>
            <person name="Thomas B.C."/>
            <person name="Singh A."/>
            <person name="Wilkins M.J."/>
            <person name="Karaoz U."/>
            <person name="Brodie E.L."/>
            <person name="Williams K.H."/>
            <person name="Hubbard S.S."/>
            <person name="Banfield J.F."/>
        </authorList>
    </citation>
    <scope>NUCLEOTIDE SEQUENCE [LARGE SCALE GENOMIC DNA]</scope>
</reference>
<evidence type="ECO:0000313" key="2">
    <source>
        <dbReference type="Proteomes" id="UP000176786"/>
    </source>
</evidence>
<organism evidence="1 2">
    <name type="scientific">Candidatus Doudnabacteria bacterium RIFCSPHIGHO2_02_FULL_46_11</name>
    <dbReference type="NCBI Taxonomy" id="1817832"/>
    <lineage>
        <taxon>Bacteria</taxon>
        <taxon>Candidatus Doudnaibacteriota</taxon>
    </lineage>
</organism>
<evidence type="ECO:0000313" key="1">
    <source>
        <dbReference type="EMBL" id="OGE86057.1"/>
    </source>
</evidence>
<gene>
    <name evidence="1" type="ORF">A3J48_04035</name>
</gene>
<dbReference type="EMBL" id="MFES01000014">
    <property type="protein sequence ID" value="OGE86057.1"/>
    <property type="molecule type" value="Genomic_DNA"/>
</dbReference>
<proteinExistence type="predicted"/>
<sequence length="87" mass="9390">MDTHYVCTGGCGAVSAVPGTCGDESCPMYNMDFTECDCEDGGHDKAVKAKSAGSADPWDDLDNEKVEVDPDEVGQWQSKFGKEEDYN</sequence>
<accession>A0A1F5P7Y5</accession>